<evidence type="ECO:0000256" key="1">
    <source>
        <dbReference type="ARBA" id="ARBA00022649"/>
    </source>
</evidence>
<evidence type="ECO:0000313" key="2">
    <source>
        <dbReference type="EMBL" id="POZ52313.1"/>
    </source>
</evidence>
<reference evidence="2 3" key="1">
    <citation type="submission" date="2017-11" db="EMBL/GenBank/DDBJ databases">
        <title>Draft Genome Sequence of Methylobacter psychrotolerans Sph1T, an Obligate Methanotroph from Low-Temperature Environments.</title>
        <authorList>
            <person name="Oshkin I.Y."/>
            <person name="Miroshnikov K."/>
            <person name="Belova S.E."/>
            <person name="Korzhenkov A."/>
            <person name="Toshchakov S.V."/>
            <person name="Dedysh S.N."/>
        </authorList>
    </citation>
    <scope>NUCLEOTIDE SEQUENCE [LARGE SCALE GENOMIC DNA]</scope>
    <source>
        <strain evidence="2 3">Sph1</strain>
    </source>
</reference>
<keyword evidence="1" id="KW-1277">Toxin-antitoxin system</keyword>
<dbReference type="Pfam" id="PF05016">
    <property type="entry name" value="ParE_toxin"/>
    <property type="match status" value="1"/>
</dbReference>
<gene>
    <name evidence="2" type="primary">parE1</name>
    <name evidence="2" type="ORF">AADEFJLK_01794</name>
</gene>
<dbReference type="Gene3D" id="3.30.2310.20">
    <property type="entry name" value="RelE-like"/>
    <property type="match status" value="1"/>
</dbReference>
<proteinExistence type="predicted"/>
<dbReference type="InterPro" id="IPR007712">
    <property type="entry name" value="RelE/ParE_toxin"/>
</dbReference>
<dbReference type="AlphaFoldDB" id="A0A2S5CNB8"/>
<dbReference type="RefSeq" id="WP_211299181.1">
    <property type="nucleotide sequence ID" value="NZ_PGFZ01000003.1"/>
</dbReference>
<dbReference type="InterPro" id="IPR035093">
    <property type="entry name" value="RelE/ParE_toxin_dom_sf"/>
</dbReference>
<comment type="caution">
    <text evidence="2">The sequence shown here is derived from an EMBL/GenBank/DDBJ whole genome shotgun (WGS) entry which is preliminary data.</text>
</comment>
<organism evidence="2 3">
    <name type="scientific">Methylovulum psychrotolerans</name>
    <dbReference type="NCBI Taxonomy" id="1704499"/>
    <lineage>
        <taxon>Bacteria</taxon>
        <taxon>Pseudomonadati</taxon>
        <taxon>Pseudomonadota</taxon>
        <taxon>Gammaproteobacteria</taxon>
        <taxon>Methylococcales</taxon>
        <taxon>Methylococcaceae</taxon>
        <taxon>Methylovulum</taxon>
    </lineage>
</organism>
<dbReference type="EMBL" id="PGFZ01000003">
    <property type="protein sequence ID" value="POZ52313.1"/>
    <property type="molecule type" value="Genomic_DNA"/>
</dbReference>
<protein>
    <submittedName>
        <fullName evidence="2">Toxin ParE1</fullName>
    </submittedName>
</protein>
<sequence length="70" mass="8184">MSGFELTNKAKSDLKAIGRYTQNNWGKQQRDFYLTALDRSFHVLASDHLKGHDCSEIRRGYRKYQLGKHP</sequence>
<name>A0A2S5CNB8_9GAMM</name>
<accession>A0A2S5CNB8</accession>
<evidence type="ECO:0000313" key="3">
    <source>
        <dbReference type="Proteomes" id="UP000237423"/>
    </source>
</evidence>
<dbReference type="Proteomes" id="UP000237423">
    <property type="component" value="Unassembled WGS sequence"/>
</dbReference>